<comment type="function">
    <text evidence="7">Catalyzes the conversion of lactate to pyruvate.</text>
</comment>
<dbReference type="GO" id="GO:0006089">
    <property type="term" value="P:lactate metabolic process"/>
    <property type="evidence" value="ECO:0007669"/>
    <property type="project" value="TreeGrafter"/>
</dbReference>
<evidence type="ECO:0000256" key="9">
    <source>
        <dbReference type="PIRSR" id="PIRSR000102-3"/>
    </source>
</evidence>
<evidence type="ECO:0000313" key="12">
    <source>
        <dbReference type="EMBL" id="TQL64637.1"/>
    </source>
</evidence>
<comment type="catalytic activity">
    <reaction evidence="6 7">
        <text>(S)-lactate + NAD(+) = pyruvate + NADH + H(+)</text>
        <dbReference type="Rhea" id="RHEA:23444"/>
        <dbReference type="ChEBI" id="CHEBI:15361"/>
        <dbReference type="ChEBI" id="CHEBI:15378"/>
        <dbReference type="ChEBI" id="CHEBI:16651"/>
        <dbReference type="ChEBI" id="CHEBI:57540"/>
        <dbReference type="ChEBI" id="CHEBI:57945"/>
        <dbReference type="EC" id="1.1.1.27"/>
    </reaction>
</comment>
<evidence type="ECO:0000256" key="3">
    <source>
        <dbReference type="ARBA" id="ARBA00012967"/>
    </source>
</evidence>
<dbReference type="SUPFAM" id="SSF56327">
    <property type="entry name" value="LDH C-terminal domain-like"/>
    <property type="match status" value="1"/>
</dbReference>
<dbReference type="OrthoDB" id="9802969at2"/>
<dbReference type="InterPro" id="IPR001557">
    <property type="entry name" value="L-lactate/malate_DH"/>
</dbReference>
<organism evidence="12 13">
    <name type="scientific">Rarobacter faecitabidus</name>
    <dbReference type="NCBI Taxonomy" id="13243"/>
    <lineage>
        <taxon>Bacteria</taxon>
        <taxon>Bacillati</taxon>
        <taxon>Actinomycetota</taxon>
        <taxon>Actinomycetes</taxon>
        <taxon>Micrococcales</taxon>
        <taxon>Rarobacteraceae</taxon>
        <taxon>Rarobacter</taxon>
    </lineage>
</organism>
<comment type="subunit">
    <text evidence="7">Homotetramer.</text>
</comment>
<feature type="binding site" evidence="7">
    <location>
        <begin position="166"/>
        <end position="169"/>
    </location>
    <ligand>
        <name>substrate</name>
    </ligand>
</feature>
<feature type="binding site" evidence="7">
    <location>
        <position position="186"/>
    </location>
    <ligand>
        <name>beta-D-fructose 1,6-bisphosphate</name>
        <dbReference type="ChEBI" id="CHEBI:32966"/>
        <note>allosteric activator</note>
    </ligand>
</feature>
<feature type="binding site" evidence="7">
    <location>
        <position position="171"/>
    </location>
    <ligand>
        <name>beta-D-fructose 1,6-bisphosphate</name>
        <dbReference type="ChEBI" id="CHEBI:32966"/>
        <note>allosteric activator</note>
    </ligand>
</feature>
<feature type="binding site" evidence="7">
    <location>
        <position position="106"/>
    </location>
    <ligand>
        <name>substrate</name>
    </ligand>
</feature>
<feature type="binding site" evidence="7">
    <location>
        <begin position="138"/>
        <end position="141"/>
    </location>
    <ligand>
        <name>substrate</name>
    </ligand>
</feature>
<proteinExistence type="inferred from homology"/>
<dbReference type="InterPro" id="IPR022383">
    <property type="entry name" value="Lactate/malate_DH_C"/>
</dbReference>
<feature type="binding site" evidence="7">
    <location>
        <begin position="97"/>
        <end position="98"/>
    </location>
    <ligand>
        <name>NAD(+)</name>
        <dbReference type="ChEBI" id="CHEBI:57540"/>
    </ligand>
</feature>
<evidence type="ECO:0000259" key="10">
    <source>
        <dbReference type="Pfam" id="PF00056"/>
    </source>
</evidence>
<keyword evidence="7" id="KW-0963">Cytoplasm</keyword>
<dbReference type="NCBIfam" id="TIGR01771">
    <property type="entry name" value="L-LDH-NAD"/>
    <property type="match status" value="1"/>
</dbReference>
<evidence type="ECO:0000256" key="7">
    <source>
        <dbReference type="HAMAP-Rule" id="MF_00488"/>
    </source>
</evidence>
<feature type="binding site" evidence="7">
    <location>
        <position position="161"/>
    </location>
    <ligand>
        <name>NAD(+)</name>
        <dbReference type="ChEBI" id="CHEBI:57540"/>
    </ligand>
</feature>
<dbReference type="Gene3D" id="3.40.50.720">
    <property type="entry name" value="NAD(P)-binding Rossmann-like Domain"/>
    <property type="match status" value="1"/>
</dbReference>
<dbReference type="GO" id="GO:0004459">
    <property type="term" value="F:L-lactate dehydrogenase (NAD+) activity"/>
    <property type="evidence" value="ECO:0007669"/>
    <property type="project" value="UniProtKB-UniRule"/>
</dbReference>
<reference evidence="12 13" key="1">
    <citation type="submission" date="2019-06" db="EMBL/GenBank/DDBJ databases">
        <title>Sequencing the genomes of 1000 actinobacteria strains.</title>
        <authorList>
            <person name="Klenk H.-P."/>
        </authorList>
    </citation>
    <scope>NUCLEOTIDE SEQUENCE [LARGE SCALE GENOMIC DNA]</scope>
    <source>
        <strain evidence="12 13">DSM 4813</strain>
    </source>
</reference>
<accession>A0A542ZWA0</accession>
<comment type="subcellular location">
    <subcellularLocation>
        <location evidence="7">Cytoplasm</location>
    </subcellularLocation>
</comment>
<dbReference type="GO" id="GO:0005737">
    <property type="term" value="C:cytoplasm"/>
    <property type="evidence" value="ECO:0007669"/>
    <property type="project" value="UniProtKB-SubCell"/>
</dbReference>
<dbReference type="InterPro" id="IPR011304">
    <property type="entry name" value="L-lactate_DH"/>
</dbReference>
<dbReference type="Pfam" id="PF02866">
    <property type="entry name" value="Ldh_1_C"/>
    <property type="match status" value="1"/>
</dbReference>
<dbReference type="EMBL" id="VFOS01000001">
    <property type="protein sequence ID" value="TQL64637.1"/>
    <property type="molecule type" value="Genomic_DNA"/>
</dbReference>
<evidence type="ECO:0000256" key="5">
    <source>
        <dbReference type="ARBA" id="ARBA00023027"/>
    </source>
</evidence>
<comment type="caution">
    <text evidence="12">The sequence shown here is derived from an EMBL/GenBank/DDBJ whole genome shotgun (WGS) entry which is preliminary data.</text>
</comment>
<dbReference type="InterPro" id="IPR018177">
    <property type="entry name" value="L-lactate_DH_AS"/>
</dbReference>
<evidence type="ECO:0000313" key="13">
    <source>
        <dbReference type="Proteomes" id="UP000315389"/>
    </source>
</evidence>
<feature type="binding site" evidence="9">
    <location>
        <begin position="27"/>
        <end position="32"/>
    </location>
    <ligand>
        <name>NAD(+)</name>
        <dbReference type="ChEBI" id="CHEBI:57540"/>
    </ligand>
</feature>
<evidence type="ECO:0000259" key="11">
    <source>
        <dbReference type="Pfam" id="PF02866"/>
    </source>
</evidence>
<dbReference type="Gene3D" id="3.90.110.10">
    <property type="entry name" value="Lactate dehydrogenase/glycoside hydrolase, family 4, C-terminal"/>
    <property type="match status" value="1"/>
</dbReference>
<feature type="binding site" evidence="7">
    <location>
        <position position="100"/>
    </location>
    <ligand>
        <name>substrate</name>
    </ligand>
</feature>
<gene>
    <name evidence="7" type="primary">ldh</name>
    <name evidence="12" type="ORF">FB461_1146</name>
</gene>
<feature type="binding site" evidence="7">
    <location>
        <position position="31"/>
    </location>
    <ligand>
        <name>NAD(+)</name>
        <dbReference type="ChEBI" id="CHEBI:57540"/>
    </ligand>
</feature>
<dbReference type="InterPro" id="IPR015955">
    <property type="entry name" value="Lactate_DH/Glyco_Ohase_4_C"/>
</dbReference>
<dbReference type="EC" id="1.1.1.27" evidence="3 7"/>
<comment type="caution">
    <text evidence="7">Lacks conserved residue(s) required for the propagation of feature annotation.</text>
</comment>
<keyword evidence="5 7" id="KW-0520">NAD</keyword>
<dbReference type="GO" id="GO:0006096">
    <property type="term" value="P:glycolytic process"/>
    <property type="evidence" value="ECO:0007669"/>
    <property type="project" value="UniProtKB-UniRule"/>
</dbReference>
<dbReference type="Proteomes" id="UP000315389">
    <property type="component" value="Unassembled WGS sequence"/>
</dbReference>
<dbReference type="HAMAP" id="MF_00488">
    <property type="entry name" value="Lactate_dehydrog"/>
    <property type="match status" value="1"/>
</dbReference>
<dbReference type="Pfam" id="PF00056">
    <property type="entry name" value="Ldh_1_N"/>
    <property type="match status" value="1"/>
</dbReference>
<evidence type="ECO:0000256" key="8">
    <source>
        <dbReference type="PIRSR" id="PIRSR000102-1"/>
    </source>
</evidence>
<dbReference type="SUPFAM" id="SSF51735">
    <property type="entry name" value="NAD(P)-binding Rossmann-fold domains"/>
    <property type="match status" value="1"/>
</dbReference>
<dbReference type="CDD" id="cd05292">
    <property type="entry name" value="LDH_2"/>
    <property type="match status" value="1"/>
</dbReference>
<name>A0A542ZWA0_RARFA</name>
<dbReference type="InterPro" id="IPR036291">
    <property type="entry name" value="NAD(P)-bd_dom_sf"/>
</dbReference>
<dbReference type="RefSeq" id="WP_142119718.1">
    <property type="nucleotide sequence ID" value="NZ_BAAASV010000001.1"/>
</dbReference>
<keyword evidence="7" id="KW-0021">Allosteric enzyme</keyword>
<feature type="binding site" evidence="7 9">
    <location>
        <begin position="136"/>
        <end position="138"/>
    </location>
    <ligand>
        <name>NAD(+)</name>
        <dbReference type="ChEBI" id="CHEBI:57540"/>
    </ligand>
</feature>
<dbReference type="InterPro" id="IPR001236">
    <property type="entry name" value="Lactate/malate_DH_N"/>
</dbReference>
<protein>
    <recommendedName>
        <fullName evidence="3 7">L-lactate dehydrogenase</fullName>
        <shortName evidence="7">L-LDH</shortName>
        <ecNumber evidence="3 7">1.1.1.27</ecNumber>
    </recommendedName>
</protein>
<feature type="binding site" evidence="7">
    <location>
        <position position="249"/>
    </location>
    <ligand>
        <name>substrate</name>
    </ligand>
</feature>
<evidence type="ECO:0000256" key="6">
    <source>
        <dbReference type="ARBA" id="ARBA00049258"/>
    </source>
</evidence>
<dbReference type="UniPathway" id="UPA00554">
    <property type="reaction ID" value="UER00611"/>
</dbReference>
<evidence type="ECO:0000256" key="4">
    <source>
        <dbReference type="ARBA" id="ARBA00023002"/>
    </source>
</evidence>
<comment type="pathway">
    <text evidence="1 7">Fermentation; pyruvate fermentation to lactate; (S)-lactate from pyruvate: step 1/1.</text>
</comment>
<keyword evidence="4 7" id="KW-0560">Oxidoreductase</keyword>
<feature type="domain" description="Lactate/malate dehydrogenase N-terminal" evidence="10">
    <location>
        <begin position="21"/>
        <end position="160"/>
    </location>
</feature>
<feature type="domain" description="Lactate/malate dehydrogenase C-terminal" evidence="11">
    <location>
        <begin position="163"/>
        <end position="325"/>
    </location>
</feature>
<keyword evidence="13" id="KW-1185">Reference proteome</keyword>
<feature type="active site" description="Proton acceptor" evidence="7 8">
    <location>
        <position position="193"/>
    </location>
</feature>
<comment type="similarity">
    <text evidence="2 7">Belongs to the LDH/MDH superfamily. LDH family.</text>
</comment>
<keyword evidence="7" id="KW-0597">Phosphoprotein</keyword>
<dbReference type="PANTHER" id="PTHR43128:SF16">
    <property type="entry name" value="L-LACTATE DEHYDROGENASE"/>
    <property type="match status" value="1"/>
</dbReference>
<feature type="modified residue" description="Phosphotyrosine" evidence="7">
    <location>
        <position position="240"/>
    </location>
</feature>
<dbReference type="AlphaFoldDB" id="A0A542ZWA0"/>
<sequence>MAEPATEQQATASTGSTVRRTKVSVVGAGAVGATMAYALLTRGVAREVALFDINRAKVEAEALDLAHGIQFTAQSEVVGSDDVEVVRGSDVVIVTAGAKQKPGQSRLELAESTISLMGKILPSLLEVAPDAIYLMVTNPVDVVTYASLKLTGLPPNRLFGSGTVLDSSRLRYLVAQATGVAVQNVHAYMVGEHGDSEIPLWTSATIGGAPLLDWQGLEGRGPLGDAERAAIAYEVVNSAYRIIEGKGATNYAIALAGSRIVEALLYDQHAVLPVSSLLKDYYGISDVCLSVPSVVGKGGVLHQIEVPLSAAELRGLQASAESIRNTARSFGL</sequence>
<dbReference type="PRINTS" id="PR00086">
    <property type="entry name" value="LLDHDRGNASE"/>
</dbReference>
<feature type="binding site" evidence="7 9">
    <location>
        <position position="52"/>
    </location>
    <ligand>
        <name>NAD(+)</name>
        <dbReference type="ChEBI" id="CHEBI:57540"/>
    </ligand>
</feature>
<dbReference type="PANTHER" id="PTHR43128">
    <property type="entry name" value="L-2-HYDROXYCARBOXYLATE DEHYDROGENASE (NAD(P)(+))"/>
    <property type="match status" value="1"/>
</dbReference>
<dbReference type="PIRSF" id="PIRSF000102">
    <property type="entry name" value="Lac_mal_DH"/>
    <property type="match status" value="1"/>
</dbReference>
<evidence type="ECO:0000256" key="1">
    <source>
        <dbReference type="ARBA" id="ARBA00004843"/>
    </source>
</evidence>
<dbReference type="PROSITE" id="PS00064">
    <property type="entry name" value="L_LDH"/>
    <property type="match status" value="1"/>
</dbReference>
<comment type="activity regulation">
    <text evidence="7">Allosterically activated by fructose 1,6-bisphosphate (FBP).</text>
</comment>
<evidence type="ECO:0000256" key="2">
    <source>
        <dbReference type="ARBA" id="ARBA00006054"/>
    </source>
</evidence>
<feature type="binding site" evidence="7">
    <location>
        <position position="57"/>
    </location>
    <ligand>
        <name>NAD(+)</name>
        <dbReference type="ChEBI" id="CHEBI:57540"/>
    </ligand>
</feature>